<dbReference type="AlphaFoldDB" id="A0A3M6UYG8"/>
<dbReference type="InterPro" id="IPR052446">
    <property type="entry name" value="B-cell_PI3K-Signaling_Adptrs"/>
</dbReference>
<comment type="caution">
    <text evidence="2">The sequence shown here is derived from an EMBL/GenBank/DDBJ whole genome shotgun (WGS) entry which is preliminary data.</text>
</comment>
<dbReference type="Proteomes" id="UP000275408">
    <property type="component" value="Unassembled WGS sequence"/>
</dbReference>
<dbReference type="InterPro" id="IPR017893">
    <property type="entry name" value="DBB_domain"/>
</dbReference>
<protein>
    <recommendedName>
        <fullName evidence="1">DBB domain-containing protein</fullName>
    </recommendedName>
</protein>
<dbReference type="PROSITE" id="PS51376">
    <property type="entry name" value="DBB"/>
    <property type="match status" value="1"/>
</dbReference>
<dbReference type="PANTHER" id="PTHR16267:SF11">
    <property type="entry name" value="STUMPS, ISOFORM E"/>
    <property type="match status" value="1"/>
</dbReference>
<organism evidence="2 3">
    <name type="scientific">Pocillopora damicornis</name>
    <name type="common">Cauliflower coral</name>
    <name type="synonym">Millepora damicornis</name>
    <dbReference type="NCBI Taxonomy" id="46731"/>
    <lineage>
        <taxon>Eukaryota</taxon>
        <taxon>Metazoa</taxon>
        <taxon>Cnidaria</taxon>
        <taxon>Anthozoa</taxon>
        <taxon>Hexacorallia</taxon>
        <taxon>Scleractinia</taxon>
        <taxon>Astrocoeniina</taxon>
        <taxon>Pocilloporidae</taxon>
        <taxon>Pocillopora</taxon>
    </lineage>
</organism>
<evidence type="ECO:0000313" key="3">
    <source>
        <dbReference type="Proteomes" id="UP000275408"/>
    </source>
</evidence>
<dbReference type="EMBL" id="RCHS01000482">
    <property type="protein sequence ID" value="RMX58574.1"/>
    <property type="molecule type" value="Genomic_DNA"/>
</dbReference>
<dbReference type="GO" id="GO:0005102">
    <property type="term" value="F:signaling receptor binding"/>
    <property type="evidence" value="ECO:0007669"/>
    <property type="project" value="TreeGrafter"/>
</dbReference>
<dbReference type="SMART" id="SM01282">
    <property type="entry name" value="DBB"/>
    <property type="match status" value="1"/>
</dbReference>
<evidence type="ECO:0000259" key="1">
    <source>
        <dbReference type="PROSITE" id="PS51376"/>
    </source>
</evidence>
<keyword evidence="3" id="KW-1185">Reference proteome</keyword>
<dbReference type="PANTHER" id="PTHR16267">
    <property type="entry name" value="BANK1/PIK3AP1 FAMILY MEMBER"/>
    <property type="match status" value="1"/>
</dbReference>
<sequence>MHSQDLGNDEALVNDPLIVKAIIPPRVQNDVKEEIVIVFNKRLPSKSRSPFSVDFVGTAGAVQVSAKQLNSSTLILETPEYPVASVVTAYVYHGINRRLLGQHAFEFLSRSDTFYRLLYTELDPVKFMCESLSLSSTDVLSLDCALADTFTSNAPEGFNFLGIHKNTEAGESTAEHPTLLHFAAQFGLSRLIATLLHYPGAQEACAIKNYHGKWPYNIAEDHGFKQLADNLRTFRDCLKVYLTTISSKYPSLSKSCL</sequence>
<gene>
    <name evidence="2" type="ORF">pdam_00006426</name>
</gene>
<accession>A0A3M6UYG8</accession>
<reference evidence="2 3" key="1">
    <citation type="journal article" date="2018" name="Sci. Rep.">
        <title>Comparative analysis of the Pocillopora damicornis genome highlights role of immune system in coral evolution.</title>
        <authorList>
            <person name="Cunning R."/>
            <person name="Bay R.A."/>
            <person name="Gillette P."/>
            <person name="Baker A.C."/>
            <person name="Traylor-Knowles N."/>
        </authorList>
    </citation>
    <scope>NUCLEOTIDE SEQUENCE [LARGE SCALE GENOMIC DNA]</scope>
    <source>
        <strain evidence="2">RSMAS</strain>
        <tissue evidence="2">Whole animal</tissue>
    </source>
</reference>
<evidence type="ECO:0000313" key="2">
    <source>
        <dbReference type="EMBL" id="RMX58574.1"/>
    </source>
</evidence>
<proteinExistence type="predicted"/>
<dbReference type="OrthoDB" id="8192811at2759"/>
<feature type="domain" description="DBB" evidence="1">
    <location>
        <begin position="22"/>
        <end position="161"/>
    </location>
</feature>
<dbReference type="STRING" id="46731.A0A3M6UYG8"/>
<dbReference type="Pfam" id="PF14545">
    <property type="entry name" value="DBB"/>
    <property type="match status" value="1"/>
</dbReference>
<name>A0A3M6UYG8_POCDA</name>